<feature type="non-terminal residue" evidence="2">
    <location>
        <position position="479"/>
    </location>
</feature>
<dbReference type="SUPFAM" id="SSF53254">
    <property type="entry name" value="Phosphoglycerate mutase-like"/>
    <property type="match status" value="1"/>
</dbReference>
<evidence type="ECO:0000313" key="2">
    <source>
        <dbReference type="EMBL" id="KAF2744033.1"/>
    </source>
</evidence>
<dbReference type="PANTHER" id="PTHR16469:SF27">
    <property type="entry name" value="UBIQUITIN-ASSOCIATED AND SH3 DOMAIN-CONTAINING BA-RELATED"/>
    <property type="match status" value="1"/>
</dbReference>
<evidence type="ECO:0000256" key="1">
    <source>
        <dbReference type="SAM" id="MobiDB-lite"/>
    </source>
</evidence>
<gene>
    <name evidence="2" type="ORF">M011DRAFT_371915</name>
</gene>
<dbReference type="InterPro" id="IPR029033">
    <property type="entry name" value="His_PPase_superfam"/>
</dbReference>
<proteinExistence type="predicted"/>
<dbReference type="AlphaFoldDB" id="A0A6A6V1Y5"/>
<evidence type="ECO:0008006" key="4">
    <source>
        <dbReference type="Google" id="ProtNLM"/>
    </source>
</evidence>
<evidence type="ECO:0000313" key="3">
    <source>
        <dbReference type="Proteomes" id="UP000799440"/>
    </source>
</evidence>
<feature type="region of interest" description="Disordered" evidence="1">
    <location>
        <begin position="431"/>
        <end position="450"/>
    </location>
</feature>
<dbReference type="InterPro" id="IPR051710">
    <property type="entry name" value="Phosphatase_SH3-domain"/>
</dbReference>
<dbReference type="SMART" id="SM00855">
    <property type="entry name" value="PGAM"/>
    <property type="match status" value="1"/>
</dbReference>
<dbReference type="InterPro" id="IPR013078">
    <property type="entry name" value="His_Pase_superF_clade-1"/>
</dbReference>
<protein>
    <recommendedName>
        <fullName evidence="4">Phosphoglycerate mutase-like protein</fullName>
    </recommendedName>
</protein>
<accession>A0A6A6V1Y5</accession>
<dbReference type="Proteomes" id="UP000799440">
    <property type="component" value="Unassembled WGS sequence"/>
</dbReference>
<organism evidence="2 3">
    <name type="scientific">Sporormia fimetaria CBS 119925</name>
    <dbReference type="NCBI Taxonomy" id="1340428"/>
    <lineage>
        <taxon>Eukaryota</taxon>
        <taxon>Fungi</taxon>
        <taxon>Dikarya</taxon>
        <taxon>Ascomycota</taxon>
        <taxon>Pezizomycotina</taxon>
        <taxon>Dothideomycetes</taxon>
        <taxon>Pleosporomycetidae</taxon>
        <taxon>Pleosporales</taxon>
        <taxon>Sporormiaceae</taxon>
        <taxon>Sporormia</taxon>
    </lineage>
</organism>
<dbReference type="CDD" id="cd07040">
    <property type="entry name" value="HP"/>
    <property type="match status" value="1"/>
</dbReference>
<sequence length="479" mass="51825">MAKGPAVVFITRHGARLDAADSQWHLTSPTPYDPPLTYGGWQQAKALGVRISALLHAREAELSRQSNDHAHPADSAKSRRNHRIVIHTSPYLRCVQTSIGIAAGISSFHPDNTPTLRTPQPRAASARTAQPKAKGWLPLTDRPVFERSGPKKIPLRIDAFLGEWLSEEYFKHITPPPVSALMVHTAKNDLSQPSEYVEPLPTVYAYRGHFPGGWAKTPGSPATPTRTATHDGNTFPSPGSLAQAAHYRERSSSQGSVAANASIKSLRLLAAKPAPTRLPDHIYSPPTPSFAASPSDQIPRGYVAHARDACVAVDFQWDSMRAPQEWGDGGEYGDEWSTMHRRFRKGLAGMMQWYKEHGVKSPGSSSPLVERAPANGSGSYFEVPAAAPAEDEEDLVLILVTHGAGCNALLGAISNQPILLDVGLASLSMAERRDEPRRPSDGPPVYRRPSVIDVGMSDEYDLKITASTAHLLAGADPAK</sequence>
<name>A0A6A6V1Y5_9PLEO</name>
<feature type="compositionally biased region" description="Basic and acidic residues" evidence="1">
    <location>
        <begin position="431"/>
        <end position="440"/>
    </location>
</feature>
<feature type="region of interest" description="Disordered" evidence="1">
    <location>
        <begin position="110"/>
        <end position="131"/>
    </location>
</feature>
<reference evidence="2" key="1">
    <citation type="journal article" date="2020" name="Stud. Mycol.">
        <title>101 Dothideomycetes genomes: a test case for predicting lifestyles and emergence of pathogens.</title>
        <authorList>
            <person name="Haridas S."/>
            <person name="Albert R."/>
            <person name="Binder M."/>
            <person name="Bloem J."/>
            <person name="Labutti K."/>
            <person name="Salamov A."/>
            <person name="Andreopoulos B."/>
            <person name="Baker S."/>
            <person name="Barry K."/>
            <person name="Bills G."/>
            <person name="Bluhm B."/>
            <person name="Cannon C."/>
            <person name="Castanera R."/>
            <person name="Culley D."/>
            <person name="Daum C."/>
            <person name="Ezra D."/>
            <person name="Gonzalez J."/>
            <person name="Henrissat B."/>
            <person name="Kuo A."/>
            <person name="Liang C."/>
            <person name="Lipzen A."/>
            <person name="Lutzoni F."/>
            <person name="Magnuson J."/>
            <person name="Mondo S."/>
            <person name="Nolan M."/>
            <person name="Ohm R."/>
            <person name="Pangilinan J."/>
            <person name="Park H.-J."/>
            <person name="Ramirez L."/>
            <person name="Alfaro M."/>
            <person name="Sun H."/>
            <person name="Tritt A."/>
            <person name="Yoshinaga Y."/>
            <person name="Zwiers L.-H."/>
            <person name="Turgeon B."/>
            <person name="Goodwin S."/>
            <person name="Spatafora J."/>
            <person name="Crous P."/>
            <person name="Grigoriev I."/>
        </authorList>
    </citation>
    <scope>NUCLEOTIDE SEQUENCE</scope>
    <source>
        <strain evidence="2">CBS 119925</strain>
    </source>
</reference>
<dbReference type="OrthoDB" id="3898179at2759"/>
<dbReference type="EMBL" id="MU006592">
    <property type="protein sequence ID" value="KAF2744033.1"/>
    <property type="molecule type" value="Genomic_DNA"/>
</dbReference>
<dbReference type="Gene3D" id="3.40.50.1240">
    <property type="entry name" value="Phosphoglycerate mutase-like"/>
    <property type="match status" value="1"/>
</dbReference>
<keyword evidence="3" id="KW-1185">Reference proteome</keyword>
<dbReference type="PANTHER" id="PTHR16469">
    <property type="entry name" value="UBIQUITIN-ASSOCIATED AND SH3 DOMAIN-CONTAINING BA-RELATED"/>
    <property type="match status" value="1"/>
</dbReference>